<organism evidence="4 5">
    <name type="scientific">Dillenia turbinata</name>
    <dbReference type="NCBI Taxonomy" id="194707"/>
    <lineage>
        <taxon>Eukaryota</taxon>
        <taxon>Viridiplantae</taxon>
        <taxon>Streptophyta</taxon>
        <taxon>Embryophyta</taxon>
        <taxon>Tracheophyta</taxon>
        <taxon>Spermatophyta</taxon>
        <taxon>Magnoliopsida</taxon>
        <taxon>eudicotyledons</taxon>
        <taxon>Gunneridae</taxon>
        <taxon>Pentapetalae</taxon>
        <taxon>Dilleniales</taxon>
        <taxon>Dilleniaceae</taxon>
        <taxon>Dillenia</taxon>
    </lineage>
</organism>
<accession>A0AAN8VPA5</accession>
<reference evidence="4 5" key="1">
    <citation type="submission" date="2023-12" db="EMBL/GenBank/DDBJ databases">
        <title>A high-quality genome assembly for Dillenia turbinata (Dilleniales).</title>
        <authorList>
            <person name="Chanderbali A."/>
        </authorList>
    </citation>
    <scope>NUCLEOTIDE SEQUENCE [LARGE SCALE GENOMIC DNA]</scope>
    <source>
        <strain evidence="4">LSX21</strain>
        <tissue evidence="4">Leaf</tissue>
    </source>
</reference>
<evidence type="ECO:0000313" key="5">
    <source>
        <dbReference type="Proteomes" id="UP001370490"/>
    </source>
</evidence>
<gene>
    <name evidence="4" type="ORF">RJ641_031288</name>
</gene>
<evidence type="ECO:0000259" key="3">
    <source>
        <dbReference type="Pfam" id="PF24160"/>
    </source>
</evidence>
<dbReference type="EMBL" id="JBAMMX010000006">
    <property type="protein sequence ID" value="KAK6937780.1"/>
    <property type="molecule type" value="Genomic_DNA"/>
</dbReference>
<protein>
    <submittedName>
        <fullName evidence="4">Root UVB sensitive family</fullName>
    </submittedName>
</protein>
<feature type="domain" description="Root UVB sensitive protein C-terminal" evidence="3">
    <location>
        <begin position="164"/>
        <end position="292"/>
    </location>
</feature>
<name>A0AAN8VPA5_9MAGN</name>
<evidence type="ECO:0000313" key="4">
    <source>
        <dbReference type="EMBL" id="KAK6937780.1"/>
    </source>
</evidence>
<dbReference type="InterPro" id="IPR054549">
    <property type="entry name" value="UVB_sens_RUS_dom"/>
</dbReference>
<evidence type="ECO:0000256" key="1">
    <source>
        <dbReference type="ARBA" id="ARBA00007558"/>
    </source>
</evidence>
<feature type="domain" description="Protein root UVB sensitive/RUS" evidence="2">
    <location>
        <begin position="1"/>
        <end position="160"/>
    </location>
</feature>
<proteinExistence type="inferred from homology"/>
<comment type="caution">
    <text evidence="4">The sequence shown here is derived from an EMBL/GenBank/DDBJ whole genome shotgun (WGS) entry which is preliminary data.</text>
</comment>
<dbReference type="Proteomes" id="UP001370490">
    <property type="component" value="Unassembled WGS sequence"/>
</dbReference>
<dbReference type="PANTHER" id="PTHR12770">
    <property type="entry name" value="RUS1 FAMILY PROTEIN C16ORF58"/>
    <property type="match status" value="1"/>
</dbReference>
<dbReference type="AlphaFoldDB" id="A0AAN8VPA5"/>
<dbReference type="PANTHER" id="PTHR12770:SF5">
    <property type="entry name" value="PROTEIN ROOT UVB SENSITIVE 2, CHLOROPLASTIC"/>
    <property type="match status" value="1"/>
</dbReference>
<dbReference type="Pfam" id="PF24160">
    <property type="entry name" value="UVB_sens_C"/>
    <property type="match status" value="1"/>
</dbReference>
<dbReference type="GO" id="GO:0009941">
    <property type="term" value="C:chloroplast envelope"/>
    <property type="evidence" value="ECO:0007669"/>
    <property type="project" value="TreeGrafter"/>
</dbReference>
<comment type="similarity">
    <text evidence="1">Belongs to the RUS1 family.</text>
</comment>
<dbReference type="GO" id="GO:0009926">
    <property type="term" value="P:auxin polar transport"/>
    <property type="evidence" value="ECO:0007669"/>
    <property type="project" value="TreeGrafter"/>
</dbReference>
<keyword evidence="5" id="KW-1185">Reference proteome</keyword>
<sequence>MQHVGKLICSNMGARMDSEPKSWRILADVLYDLGTGLEVLSPLCPHLFLEMAGLGNFAKGMAVVAARATRLPIYSSFAKEGNLSDLFAKGEAISTLFNVAGIGTGILLASTICQSMQGKLVAGPLLSAIHVYCVTEEMRAAPVNTLNPQRTAMIVADFLKGGKISSPADLRYREDLLFPGRLVPDAGSVKVGRPLHKVLKPSELHELKKMFPGEKFILCHRSNWTDMLLGHNATAEDALRGWLVAAYAASMEKSDDEPSAYVLQKAYEKMNSVFSSFLSELQANGWHTDQFLDGGDEDLNT</sequence>
<dbReference type="GO" id="GO:0010224">
    <property type="term" value="P:response to UV-B"/>
    <property type="evidence" value="ECO:0007669"/>
    <property type="project" value="TreeGrafter"/>
</dbReference>
<dbReference type="Pfam" id="PF04884">
    <property type="entry name" value="UVB_sens_prot"/>
    <property type="match status" value="1"/>
</dbReference>
<evidence type="ECO:0000259" key="2">
    <source>
        <dbReference type="Pfam" id="PF04884"/>
    </source>
</evidence>
<dbReference type="InterPro" id="IPR006968">
    <property type="entry name" value="RUS_fam"/>
</dbReference>
<dbReference type="InterPro" id="IPR055412">
    <property type="entry name" value="UVB_sens_C"/>
</dbReference>